<dbReference type="InterPro" id="IPR002372">
    <property type="entry name" value="PQQ_rpt_dom"/>
</dbReference>
<evidence type="ECO:0000313" key="5">
    <source>
        <dbReference type="Proteomes" id="UP000838686"/>
    </source>
</evidence>
<dbReference type="InterPro" id="IPR015943">
    <property type="entry name" value="WD40/YVTN_repeat-like_dom_sf"/>
</dbReference>
<dbReference type="PANTHER" id="PTHR34512">
    <property type="entry name" value="CELL SURFACE PROTEIN"/>
    <property type="match status" value="1"/>
</dbReference>
<proteinExistence type="predicted"/>
<keyword evidence="2" id="KW-0732">Signal</keyword>
<evidence type="ECO:0000259" key="3">
    <source>
        <dbReference type="Pfam" id="PF13360"/>
    </source>
</evidence>
<feature type="domain" description="Pyrrolo-quinoline quinone repeat" evidence="3">
    <location>
        <begin position="58"/>
        <end position="154"/>
    </location>
</feature>
<dbReference type="InterPro" id="IPR011047">
    <property type="entry name" value="Quinoprotein_ADH-like_sf"/>
</dbReference>
<dbReference type="EMBL" id="CAKMMF010000020">
    <property type="protein sequence ID" value="CAH1212610.1"/>
    <property type="molecule type" value="Genomic_DNA"/>
</dbReference>
<dbReference type="Proteomes" id="UP000838686">
    <property type="component" value="Unassembled WGS sequence"/>
</dbReference>
<evidence type="ECO:0000313" key="4">
    <source>
        <dbReference type="EMBL" id="CAH1212610.1"/>
    </source>
</evidence>
<feature type="chain" id="PRO_5045036660" evidence="2">
    <location>
        <begin position="27"/>
        <end position="409"/>
    </location>
</feature>
<gene>
    <name evidence="4" type="primary">bamB_2</name>
    <name evidence="4" type="ORF">PAECIP111893_03568</name>
</gene>
<feature type="domain" description="Pyrrolo-quinoline quinone repeat" evidence="3">
    <location>
        <begin position="155"/>
        <end position="312"/>
    </location>
</feature>
<dbReference type="Pfam" id="PF13360">
    <property type="entry name" value="PQQ_2"/>
    <property type="match status" value="2"/>
</dbReference>
<feature type="coiled-coil region" evidence="1">
    <location>
        <begin position="39"/>
        <end position="66"/>
    </location>
</feature>
<evidence type="ECO:0000256" key="2">
    <source>
        <dbReference type="SAM" id="SignalP"/>
    </source>
</evidence>
<dbReference type="RefSeq" id="WP_236343941.1">
    <property type="nucleotide sequence ID" value="NZ_CAKMMF010000020.1"/>
</dbReference>
<accession>A0ABN8GV37</accession>
<dbReference type="SUPFAM" id="SSF50998">
    <property type="entry name" value="Quinoprotein alcohol dehydrogenase-like"/>
    <property type="match status" value="1"/>
</dbReference>
<organism evidence="4 5">
    <name type="scientific">Paenibacillus plantiphilus</name>
    <dbReference type="NCBI Taxonomy" id="2905650"/>
    <lineage>
        <taxon>Bacteria</taxon>
        <taxon>Bacillati</taxon>
        <taxon>Bacillota</taxon>
        <taxon>Bacilli</taxon>
        <taxon>Bacillales</taxon>
        <taxon>Paenibacillaceae</taxon>
        <taxon>Paenibacillus</taxon>
    </lineage>
</organism>
<reference evidence="4" key="1">
    <citation type="submission" date="2022-01" db="EMBL/GenBank/DDBJ databases">
        <authorList>
            <person name="Criscuolo A."/>
        </authorList>
    </citation>
    <scope>NUCLEOTIDE SEQUENCE</scope>
    <source>
        <strain evidence="4">CIP111893</strain>
    </source>
</reference>
<keyword evidence="1" id="KW-0175">Coiled coil</keyword>
<dbReference type="InterPro" id="IPR018391">
    <property type="entry name" value="PQQ_b-propeller_rpt"/>
</dbReference>
<name>A0ABN8GV37_9BACL</name>
<dbReference type="PANTHER" id="PTHR34512:SF30">
    <property type="entry name" value="OUTER MEMBRANE PROTEIN ASSEMBLY FACTOR BAMB"/>
    <property type="match status" value="1"/>
</dbReference>
<evidence type="ECO:0000256" key="1">
    <source>
        <dbReference type="SAM" id="Coils"/>
    </source>
</evidence>
<keyword evidence="5" id="KW-1185">Reference proteome</keyword>
<dbReference type="Gene3D" id="2.130.10.10">
    <property type="entry name" value="YVTN repeat-like/Quinoprotein amine dehydrogenase"/>
    <property type="match status" value="3"/>
</dbReference>
<dbReference type="SMART" id="SM00564">
    <property type="entry name" value="PQQ"/>
    <property type="match status" value="7"/>
</dbReference>
<feature type="signal peptide" evidence="2">
    <location>
        <begin position="1"/>
        <end position="26"/>
    </location>
</feature>
<comment type="caution">
    <text evidence="4">The sequence shown here is derived from an EMBL/GenBank/DDBJ whole genome shotgun (WGS) entry which is preliminary data.</text>
</comment>
<protein>
    <submittedName>
        <fullName evidence="4">Outer membrane protein assembly factor BamB</fullName>
    </submittedName>
</protein>
<sequence>MKDLNLSLRSVFCLLGLLLVFVTGCAENNQQPAKDAAAVQENEKQLEKAEGEAGTAEAAIKEATQELWKYETQGRITSSPLVYENAVFFGSDDGKLHAVSAEGGEVKWSFEAGSEVRSSPKLTSSGNVIFQNHDGVVYALDAKSGKAAWVFKEGAVQGQMEMDQWDYFDASASVDGDRIYIGHASGMMYALQEKSGEMLWQFKAGAPIKATAAHDDERVYVGDWNGKLYALNKTDGKLIWEYQTKPNQHHKAIQSTPWVEDGVVYVGGRNFSLYALDAAKGTVLWEQPEPAWVASPVLAEGKLLAGNSNGTFMKAVEPDTGSMLWKFMLKSNVLAAPAVADGVVYFGSGYAYANGSREEFLYAVELATGVLKWKHPTYKLQTTPVVQGDIIYYTGFDQALHAVRMGGTD</sequence>
<dbReference type="PROSITE" id="PS51257">
    <property type="entry name" value="PROKAR_LIPOPROTEIN"/>
    <property type="match status" value="1"/>
</dbReference>